<dbReference type="Pfam" id="PF00535">
    <property type="entry name" value="Glycos_transf_2"/>
    <property type="match status" value="1"/>
</dbReference>
<keyword evidence="3 6" id="KW-0808">Transferase</keyword>
<protein>
    <submittedName>
        <fullName evidence="6">Mycofactocin system glycosyltransferase</fullName>
    </submittedName>
</protein>
<gene>
    <name evidence="6" type="ORF">NCTC10526_01021</name>
</gene>
<evidence type="ECO:0000259" key="5">
    <source>
        <dbReference type="Pfam" id="PF02709"/>
    </source>
</evidence>
<dbReference type="InterPro" id="IPR027791">
    <property type="entry name" value="Galactosyl_T_C"/>
</dbReference>
<organism evidence="6 7">
    <name type="scientific">Psychrobacter phenylpyruvicus</name>
    <dbReference type="NCBI Taxonomy" id="29432"/>
    <lineage>
        <taxon>Bacteria</taxon>
        <taxon>Pseudomonadati</taxon>
        <taxon>Pseudomonadota</taxon>
        <taxon>Gammaproteobacteria</taxon>
        <taxon>Moraxellales</taxon>
        <taxon>Moraxellaceae</taxon>
        <taxon>Psychrobacter</taxon>
    </lineage>
</organism>
<dbReference type="AlphaFoldDB" id="A0A379LJ95"/>
<accession>A0A379LJ95</accession>
<evidence type="ECO:0000256" key="2">
    <source>
        <dbReference type="ARBA" id="ARBA00022676"/>
    </source>
</evidence>
<dbReference type="Gene3D" id="3.90.550.10">
    <property type="entry name" value="Spore Coat Polysaccharide Biosynthesis Protein SpsA, Chain A"/>
    <property type="match status" value="1"/>
</dbReference>
<evidence type="ECO:0000256" key="3">
    <source>
        <dbReference type="ARBA" id="ARBA00022679"/>
    </source>
</evidence>
<sequence>MSLNSDLQTANTDSKLAAVSVITTCYGRNTHLFNLLSSLEHGSVKPAEVIIINDDADPKRLAEFDLNIIKIPTTIISITKAGSKAKFDIGHNRNLGSEHASQQSLIFLDVDCIVAPYFVEQMTLKLQSYPEALLMAQPRYLTRPLTDEESLQLKAGELPSSHLDQLSVYNPYRYNFDPEDSKPSALPADLINTCNVSPAQLIDSELSDATAKIKTPLMQTDDYGAFWSLCFGINRQQFTKIGGFDTQYVGYGAEDTDFAFTARTLGIDLYLTADVAYHQQHSVYRPPLNHLDSIVLNANRFYNKWQHWPMQGWLQQFVSMGLIKWQKQQTSPIQVIRSPTKKELDLAHCANAPFV</sequence>
<evidence type="ECO:0000256" key="1">
    <source>
        <dbReference type="ARBA" id="ARBA00006739"/>
    </source>
</evidence>
<dbReference type="EMBL" id="UGVC01000001">
    <property type="protein sequence ID" value="SUD90679.1"/>
    <property type="molecule type" value="Genomic_DNA"/>
</dbReference>
<dbReference type="STRING" id="1123034.GCA_000685805_02401"/>
<reference evidence="6 7" key="1">
    <citation type="submission" date="2018-06" db="EMBL/GenBank/DDBJ databases">
        <authorList>
            <consortium name="Pathogen Informatics"/>
            <person name="Doyle S."/>
        </authorList>
    </citation>
    <scope>NUCLEOTIDE SEQUENCE [LARGE SCALE GENOMIC DNA]</scope>
    <source>
        <strain evidence="6 7">NCTC10526</strain>
    </source>
</reference>
<dbReference type="Proteomes" id="UP000254123">
    <property type="component" value="Unassembled WGS sequence"/>
</dbReference>
<name>A0A379LJ95_9GAMM</name>
<dbReference type="Pfam" id="PF02709">
    <property type="entry name" value="Glyco_transf_7C"/>
    <property type="match status" value="1"/>
</dbReference>
<dbReference type="PANTHER" id="PTHR43179">
    <property type="entry name" value="RHAMNOSYLTRANSFERASE WBBL"/>
    <property type="match status" value="1"/>
</dbReference>
<evidence type="ECO:0000313" key="6">
    <source>
        <dbReference type="EMBL" id="SUD90679.1"/>
    </source>
</evidence>
<feature type="domain" description="Glycosyltransferase 2-like" evidence="4">
    <location>
        <begin position="20"/>
        <end position="139"/>
    </location>
</feature>
<dbReference type="SUPFAM" id="SSF53448">
    <property type="entry name" value="Nucleotide-diphospho-sugar transferases"/>
    <property type="match status" value="1"/>
</dbReference>
<dbReference type="CDD" id="cd00761">
    <property type="entry name" value="Glyco_tranf_GTA_type"/>
    <property type="match status" value="1"/>
</dbReference>
<dbReference type="InterPro" id="IPR001173">
    <property type="entry name" value="Glyco_trans_2-like"/>
</dbReference>
<keyword evidence="2" id="KW-0328">Glycosyltransferase</keyword>
<evidence type="ECO:0000313" key="7">
    <source>
        <dbReference type="Proteomes" id="UP000254123"/>
    </source>
</evidence>
<comment type="similarity">
    <text evidence="1">Belongs to the glycosyltransferase 2 family.</text>
</comment>
<dbReference type="GO" id="GO:0016757">
    <property type="term" value="F:glycosyltransferase activity"/>
    <property type="evidence" value="ECO:0007669"/>
    <property type="project" value="UniProtKB-KW"/>
</dbReference>
<dbReference type="InterPro" id="IPR029044">
    <property type="entry name" value="Nucleotide-diphossugar_trans"/>
</dbReference>
<dbReference type="PANTHER" id="PTHR43179:SF12">
    <property type="entry name" value="GALACTOFURANOSYLTRANSFERASE GLFT2"/>
    <property type="match status" value="1"/>
</dbReference>
<feature type="domain" description="Galactosyltransferase C-terminal" evidence="5">
    <location>
        <begin position="222"/>
        <end position="259"/>
    </location>
</feature>
<proteinExistence type="inferred from homology"/>
<dbReference type="RefSeq" id="WP_028859835.1">
    <property type="nucleotide sequence ID" value="NZ_CAJHAQ010000001.1"/>
</dbReference>
<evidence type="ECO:0000259" key="4">
    <source>
        <dbReference type="Pfam" id="PF00535"/>
    </source>
</evidence>
<keyword evidence="7" id="KW-1185">Reference proteome</keyword>